<reference evidence="2" key="1">
    <citation type="journal article" date="2018" name="DNA Res.">
        <title>Multiple hybrid de novo genome assembly of finger millet, an orphan allotetraploid crop.</title>
        <authorList>
            <person name="Hatakeyama M."/>
            <person name="Aluri S."/>
            <person name="Balachadran M.T."/>
            <person name="Sivarajan S.R."/>
            <person name="Patrignani A."/>
            <person name="Gruter S."/>
            <person name="Poveda L."/>
            <person name="Shimizu-Inatsugi R."/>
            <person name="Baeten J."/>
            <person name="Francoijs K.J."/>
            <person name="Nataraja K.N."/>
            <person name="Reddy Y.A.N."/>
            <person name="Phadnis S."/>
            <person name="Ravikumar R.L."/>
            <person name="Schlapbach R."/>
            <person name="Sreeman S.M."/>
            <person name="Shimizu K.K."/>
        </authorList>
    </citation>
    <scope>NUCLEOTIDE SEQUENCE</scope>
</reference>
<evidence type="ECO:0000313" key="2">
    <source>
        <dbReference type="EMBL" id="GJN13342.1"/>
    </source>
</evidence>
<dbReference type="EMBL" id="BQKI01000071">
    <property type="protein sequence ID" value="GJN13342.1"/>
    <property type="molecule type" value="Genomic_DNA"/>
</dbReference>
<gene>
    <name evidence="2" type="primary">gb00035</name>
    <name evidence="2" type="ORF">PR202_gb00035</name>
</gene>
<protein>
    <submittedName>
        <fullName evidence="2">Uncharacterized protein</fullName>
    </submittedName>
</protein>
<accession>A0AAV5DSH7</accession>
<feature type="region of interest" description="Disordered" evidence="1">
    <location>
        <begin position="43"/>
        <end position="64"/>
    </location>
</feature>
<name>A0AAV5DSH7_ELECO</name>
<dbReference type="Proteomes" id="UP001054889">
    <property type="component" value="Unassembled WGS sequence"/>
</dbReference>
<evidence type="ECO:0000256" key="1">
    <source>
        <dbReference type="SAM" id="MobiDB-lite"/>
    </source>
</evidence>
<keyword evidence="3" id="KW-1185">Reference proteome</keyword>
<proteinExistence type="predicted"/>
<reference evidence="2" key="2">
    <citation type="submission" date="2021-12" db="EMBL/GenBank/DDBJ databases">
        <title>Resequencing data analysis of finger millet.</title>
        <authorList>
            <person name="Hatakeyama M."/>
            <person name="Aluri S."/>
            <person name="Balachadran M.T."/>
            <person name="Sivarajan S.R."/>
            <person name="Poveda L."/>
            <person name="Shimizu-Inatsugi R."/>
            <person name="Schlapbach R."/>
            <person name="Sreeman S.M."/>
            <person name="Shimizu K.K."/>
        </authorList>
    </citation>
    <scope>NUCLEOTIDE SEQUENCE</scope>
</reference>
<organism evidence="2 3">
    <name type="scientific">Eleusine coracana subsp. coracana</name>
    <dbReference type="NCBI Taxonomy" id="191504"/>
    <lineage>
        <taxon>Eukaryota</taxon>
        <taxon>Viridiplantae</taxon>
        <taxon>Streptophyta</taxon>
        <taxon>Embryophyta</taxon>
        <taxon>Tracheophyta</taxon>
        <taxon>Spermatophyta</taxon>
        <taxon>Magnoliopsida</taxon>
        <taxon>Liliopsida</taxon>
        <taxon>Poales</taxon>
        <taxon>Poaceae</taxon>
        <taxon>PACMAD clade</taxon>
        <taxon>Chloridoideae</taxon>
        <taxon>Cynodonteae</taxon>
        <taxon>Eleusininae</taxon>
        <taxon>Eleusine</taxon>
    </lineage>
</organism>
<comment type="caution">
    <text evidence="2">The sequence shown here is derived from an EMBL/GenBank/DDBJ whole genome shotgun (WGS) entry which is preliminary data.</text>
</comment>
<evidence type="ECO:0000313" key="3">
    <source>
        <dbReference type="Proteomes" id="UP001054889"/>
    </source>
</evidence>
<sequence length="95" mass="10613">MMASTRDPAADSLVKRRRHIPGAVVAAVTRLRFRVTTRWGKAMRGRSLQSTGSHVGGQIHPWRGLGAPRRRTARFALRREEDGVVGTVAWLEEEP</sequence>
<dbReference type="AlphaFoldDB" id="A0AAV5DSH7"/>